<name>W0TAC4_KLUMD</name>
<dbReference type="RefSeq" id="XP_022675814.1">
    <property type="nucleotide sequence ID" value="XM_022819226.1"/>
</dbReference>
<accession>W0TAC4</accession>
<evidence type="ECO:0000256" key="3">
    <source>
        <dbReference type="SAM" id="SignalP"/>
    </source>
</evidence>
<feature type="compositionally biased region" description="Low complexity" evidence="2">
    <location>
        <begin position="624"/>
        <end position="634"/>
    </location>
</feature>
<feature type="region of interest" description="Disordered" evidence="2">
    <location>
        <begin position="565"/>
        <end position="650"/>
    </location>
</feature>
<dbReference type="KEGG" id="kmx:KLMA_30688"/>
<feature type="compositionally biased region" description="Low complexity" evidence="2">
    <location>
        <begin position="575"/>
        <end position="611"/>
    </location>
</feature>
<feature type="chain" id="PRO_5004796465" description="Outer spore wall assembly protein SHE10" evidence="3">
    <location>
        <begin position="22"/>
        <end position="650"/>
    </location>
</feature>
<dbReference type="OrthoDB" id="3260408at2759"/>
<feature type="compositionally biased region" description="Basic and acidic residues" evidence="2">
    <location>
        <begin position="635"/>
        <end position="650"/>
    </location>
</feature>
<evidence type="ECO:0000256" key="1">
    <source>
        <dbReference type="SAM" id="Coils"/>
    </source>
</evidence>
<organism evidence="4 5">
    <name type="scientific">Kluyveromyces marxianus (strain DMKU3-1042 / BCC 29191 / NBRC 104275)</name>
    <name type="common">Yeast</name>
    <name type="synonym">Candida kefyr</name>
    <dbReference type="NCBI Taxonomy" id="1003335"/>
    <lineage>
        <taxon>Eukaryota</taxon>
        <taxon>Fungi</taxon>
        <taxon>Dikarya</taxon>
        <taxon>Ascomycota</taxon>
        <taxon>Saccharomycotina</taxon>
        <taxon>Saccharomycetes</taxon>
        <taxon>Saccharomycetales</taxon>
        <taxon>Saccharomycetaceae</taxon>
        <taxon>Kluyveromyces</taxon>
    </lineage>
</organism>
<dbReference type="AlphaFoldDB" id="W0TAC4"/>
<evidence type="ECO:0000256" key="2">
    <source>
        <dbReference type="SAM" id="MobiDB-lite"/>
    </source>
</evidence>
<dbReference type="Proteomes" id="UP000065495">
    <property type="component" value="Chromosome 3"/>
</dbReference>
<proteinExistence type="predicted"/>
<keyword evidence="1" id="KW-0175">Coiled coil</keyword>
<keyword evidence="3" id="KW-0732">Signal</keyword>
<evidence type="ECO:0008006" key="6">
    <source>
        <dbReference type="Google" id="ProtNLM"/>
    </source>
</evidence>
<feature type="compositionally biased region" description="Acidic residues" evidence="2">
    <location>
        <begin position="612"/>
        <end position="623"/>
    </location>
</feature>
<dbReference type="VEuPathDB" id="FungiDB:KLMA_30688"/>
<reference evidence="4 5" key="1">
    <citation type="journal article" date="2015" name="Biotechnol. Biofuels">
        <title>Genetic basis of the highly efficient yeast Kluyveromyces marxianus: complete genome sequence and transcriptome analyses.</title>
        <authorList>
            <person name="Lertwattanasakul N."/>
            <person name="Kosaka T."/>
            <person name="Hosoyama A."/>
            <person name="Suzuki Y."/>
            <person name="Rodrussamee N."/>
            <person name="Matsutani M."/>
            <person name="Murata M."/>
            <person name="Fujimoto N."/>
            <person name="Suprayogi"/>
            <person name="Tsuchikane K."/>
            <person name="Limtong S."/>
            <person name="Fujita N."/>
            <person name="Yamada M."/>
        </authorList>
    </citation>
    <scope>NUCLEOTIDE SEQUENCE [LARGE SCALE GENOMIC DNA]</scope>
    <source>
        <strain evidence="5">DMKU3-1042 / BCC 29191 / NBRC 104275</strain>
    </source>
</reference>
<feature type="signal peptide" evidence="3">
    <location>
        <begin position="1"/>
        <end position="21"/>
    </location>
</feature>
<protein>
    <recommendedName>
        <fullName evidence="6">Outer spore wall assembly protein SHE10</fullName>
    </recommendedName>
</protein>
<feature type="coiled-coil region" evidence="1">
    <location>
        <begin position="429"/>
        <end position="456"/>
    </location>
</feature>
<evidence type="ECO:0000313" key="4">
    <source>
        <dbReference type="EMBL" id="BAO39983.1"/>
    </source>
</evidence>
<gene>
    <name evidence="4" type="primary">SHE10</name>
    <name evidence="4" type="ORF">KLMA_30688</name>
</gene>
<dbReference type="EMBL" id="AP012215">
    <property type="protein sequence ID" value="BAO39983.1"/>
    <property type="molecule type" value="Genomic_DNA"/>
</dbReference>
<dbReference type="GeneID" id="34715957"/>
<sequence length="650" mass="74806">MKKFGRLLRLLIVVLLAVSSAKYTCSNTSAGGLDICKYTDTKYYRNVLDTRFPHAMQNYDAVLVPKLKSAALNVHSTVKTKIVPCTIRSYQSLISYLQTKVYPKILTYTTITESYVRRGYLHLKLFTDVTVIPSVRKVYYKLIIKYPIIEHYIYSGQAYAKLVQISVAKYINIFRYHFHAYDDKYGYGKLSRTEKFITFKTWFTKELYTFSKYLQHMSIKFWNDTLLPTAFYLKELFISQWNSFIESGYDLNKRDTDDSVIYENDEEDYTETSTIFVTLTATDDVLGAQSKATQALDFPREDELDLPLQEVVKNQLAPWTDTVESKLTGLIKDFESDINEYADAKLSEVEPILGELLKKASNTSQKNFQIITRAIMDINCTESVDPVTNETIWFDQDGTQLSRYMTRELMREFFSAAHSEFDAISKEIREHLKKLANEVNGQVEVLRQENVEVYEEWADVMITEFSKQLAYIDVAVNNENEDSLKKEHRENWRAFMKLKRQVIDMRDRLLEHPVELDTLQKFVNKAQFTLKTLSHENGEYLYILRSKANLEFQAREALERKARLSAAESSDMVDSNNSINTTVTTSSSSSSSSSSSTTTTTTDAISPIIELSTEESSEIEESSIESSIESTPSETEIKSALKEKNETAIE</sequence>
<evidence type="ECO:0000313" key="5">
    <source>
        <dbReference type="Proteomes" id="UP000065495"/>
    </source>
</evidence>